<organism evidence="1 2">
    <name type="scientific">Geospiza parvula</name>
    <name type="common">Small tree-finch</name>
    <name type="synonym">Camarhynchus parvulus</name>
    <dbReference type="NCBI Taxonomy" id="87175"/>
    <lineage>
        <taxon>Eukaryota</taxon>
        <taxon>Metazoa</taxon>
        <taxon>Chordata</taxon>
        <taxon>Craniata</taxon>
        <taxon>Vertebrata</taxon>
        <taxon>Euteleostomi</taxon>
        <taxon>Archelosauria</taxon>
        <taxon>Archosauria</taxon>
        <taxon>Dinosauria</taxon>
        <taxon>Saurischia</taxon>
        <taxon>Theropoda</taxon>
        <taxon>Coelurosauria</taxon>
        <taxon>Aves</taxon>
        <taxon>Neognathae</taxon>
        <taxon>Neoaves</taxon>
        <taxon>Telluraves</taxon>
        <taxon>Australaves</taxon>
        <taxon>Passeriformes</taxon>
        <taxon>Thraupidae</taxon>
        <taxon>Camarhynchus</taxon>
    </lineage>
</organism>
<accession>A0A8C3MRM6</accession>
<sequence length="132" mass="15138">MFVTYFHKGLLSTCKKETVLQQLDEHMDTGELVAFASQISSLVLESIINEKLYEQFWKTKYYPLLKQHLINTHRIKELVDYFARNNCLDDATALIQEYQKKCGNPAVADVPASHLLQMYLNASEGPCVLEVP</sequence>
<dbReference type="InterPro" id="IPR019527">
    <property type="entry name" value="RZZ-complex_KNTC1/ROD_C"/>
</dbReference>
<dbReference type="GO" id="GO:0005737">
    <property type="term" value="C:cytoplasm"/>
    <property type="evidence" value="ECO:0007669"/>
    <property type="project" value="TreeGrafter"/>
</dbReference>
<reference evidence="1" key="2">
    <citation type="submission" date="2025-08" db="UniProtKB">
        <authorList>
            <consortium name="Ensembl"/>
        </authorList>
    </citation>
    <scope>IDENTIFICATION</scope>
</reference>
<name>A0A8C3MRM6_GEOPR</name>
<dbReference type="InterPro" id="IPR052802">
    <property type="entry name" value="KNTC1"/>
</dbReference>
<dbReference type="PANTHER" id="PTHR15688">
    <property type="entry name" value="KINETOCHORE-ASSOCIATED PROTEIN 1"/>
    <property type="match status" value="1"/>
</dbReference>
<dbReference type="GO" id="GO:0007094">
    <property type="term" value="P:mitotic spindle assembly checkpoint signaling"/>
    <property type="evidence" value="ECO:0007669"/>
    <property type="project" value="TreeGrafter"/>
</dbReference>
<dbReference type="GO" id="GO:0031267">
    <property type="term" value="F:small GTPase binding"/>
    <property type="evidence" value="ECO:0007669"/>
    <property type="project" value="TreeGrafter"/>
</dbReference>
<keyword evidence="2" id="KW-1185">Reference proteome</keyword>
<dbReference type="Proteomes" id="UP000694382">
    <property type="component" value="Chromosome 15"/>
</dbReference>
<reference evidence="1" key="3">
    <citation type="submission" date="2025-09" db="UniProtKB">
        <authorList>
            <consortium name="Ensembl"/>
        </authorList>
    </citation>
    <scope>IDENTIFICATION</scope>
</reference>
<reference evidence="1" key="1">
    <citation type="submission" date="2020-02" db="EMBL/GenBank/DDBJ databases">
        <authorList>
            <person name="Enbody D E."/>
            <person name="Pettersson E M."/>
        </authorList>
    </citation>
    <scope>NUCLEOTIDE SEQUENCE [LARGE SCALE GENOMIC DNA]</scope>
</reference>
<evidence type="ECO:0000313" key="1">
    <source>
        <dbReference type="Ensembl" id="ENSCPVP00000010278.1"/>
    </source>
</evidence>
<dbReference type="GO" id="GO:1903394">
    <property type="term" value="P:protein localization to kinetochore involved in kinetochore assembly"/>
    <property type="evidence" value="ECO:0007669"/>
    <property type="project" value="TreeGrafter"/>
</dbReference>
<dbReference type="Ensembl" id="ENSCPVT00000010729.2">
    <property type="protein sequence ID" value="ENSCPVP00000010278.1"/>
    <property type="gene ID" value="ENSCPVG00000007520.2"/>
</dbReference>
<dbReference type="GO" id="GO:1990423">
    <property type="term" value="C:RZZ complex"/>
    <property type="evidence" value="ECO:0007669"/>
    <property type="project" value="TreeGrafter"/>
</dbReference>
<dbReference type="AlphaFoldDB" id="A0A8C3MRM6"/>
<proteinExistence type="predicted"/>
<evidence type="ECO:0000313" key="2">
    <source>
        <dbReference type="Proteomes" id="UP000694382"/>
    </source>
</evidence>
<dbReference type="GO" id="GO:0005828">
    <property type="term" value="C:kinetochore microtubule"/>
    <property type="evidence" value="ECO:0007669"/>
    <property type="project" value="TreeGrafter"/>
</dbReference>
<dbReference type="PANTHER" id="PTHR15688:SF1">
    <property type="entry name" value="KINETOCHORE-ASSOCIATED PROTEIN 1"/>
    <property type="match status" value="1"/>
</dbReference>
<dbReference type="GO" id="GO:0000070">
    <property type="term" value="P:mitotic sister chromatid segregation"/>
    <property type="evidence" value="ECO:0007669"/>
    <property type="project" value="TreeGrafter"/>
</dbReference>
<dbReference type="Pfam" id="PF10493">
    <property type="entry name" value="Rod_C"/>
    <property type="match status" value="1"/>
</dbReference>
<protein>
    <submittedName>
        <fullName evidence="1">Uncharacterized protein</fullName>
    </submittedName>
</protein>